<dbReference type="RefSeq" id="XP_013236465.1">
    <property type="nucleotide sequence ID" value="XM_013381011.1"/>
</dbReference>
<evidence type="ECO:0000313" key="1">
    <source>
        <dbReference type="EMBL" id="KGG50029.1"/>
    </source>
</evidence>
<dbReference type="HOGENOM" id="CLU_735845_0_0_1"/>
<gene>
    <name evidence="1" type="ORF">DI09_92p20</name>
</gene>
<accession>A0A098VMJ5</accession>
<reference evidence="1 2" key="1">
    <citation type="submission" date="2014-04" db="EMBL/GenBank/DDBJ databases">
        <title>A new species of microsporidia sheds light on the evolution of extreme parasitism.</title>
        <authorList>
            <person name="Haag K.L."/>
            <person name="James T.Y."/>
            <person name="Larsson R."/>
            <person name="Schaer T.M."/>
            <person name="Refardt D."/>
            <person name="Pombert J.-F."/>
            <person name="Ebert D."/>
        </authorList>
    </citation>
    <scope>NUCLEOTIDE SEQUENCE [LARGE SCALE GENOMIC DNA]</scope>
    <source>
        <strain evidence="1 2">UGP3</strain>
        <tissue evidence="1">Spores</tissue>
    </source>
</reference>
<dbReference type="GeneID" id="25261079"/>
<comment type="caution">
    <text evidence="1">The sequence shown here is derived from an EMBL/GenBank/DDBJ whole genome shotgun (WGS) entry which is preliminary data.</text>
</comment>
<sequence>MFDIYQSLMGFQLFSPYDELKRIDETLRSPPHEYENLLSISTKRKALSSDFFKADVKFTFFSDSDSLKETLKSMVFTDELLSRFPIRALKYPMLLGQILLFGSIEELWTFFTLGDQNIHELLDILWSHFIKFFYFWVWKREAFTQKEGYLPKEPLVVTVQDKVFILIEFFTGSLLYEEQKTIMSKIVDKMTHGRFYVVQQGMAGGKPARFGPVAEILATSILRKLPIFIFPNSILNQNIIQLQRWLFNFFGKRVFEFKTERSAYGYSEPQIVQTFFRNFEISLIPSVINNPALDSETVVQSIQEQQFVQEQEEIYENLEDPNVPISQRYASFGISDAKLPNLRARFINEFAKTVVDALNLNDSYTKYSVFVDIFGK</sequence>
<proteinExistence type="predicted"/>
<keyword evidence="2" id="KW-1185">Reference proteome</keyword>
<protein>
    <submittedName>
        <fullName evidence="1">Uncharacterized protein</fullName>
    </submittedName>
</protein>
<dbReference type="AlphaFoldDB" id="A0A098VMJ5"/>
<dbReference type="Proteomes" id="UP000029725">
    <property type="component" value="Unassembled WGS sequence"/>
</dbReference>
<dbReference type="EMBL" id="JMKJ01000604">
    <property type="protein sequence ID" value="KGG50029.1"/>
    <property type="molecule type" value="Genomic_DNA"/>
</dbReference>
<organism evidence="1 2">
    <name type="scientific">Mitosporidium daphniae</name>
    <dbReference type="NCBI Taxonomy" id="1485682"/>
    <lineage>
        <taxon>Eukaryota</taxon>
        <taxon>Fungi</taxon>
        <taxon>Fungi incertae sedis</taxon>
        <taxon>Microsporidia</taxon>
        <taxon>Mitosporidium</taxon>
    </lineage>
</organism>
<dbReference type="VEuPathDB" id="MicrosporidiaDB:DI09_92p20"/>
<name>A0A098VMJ5_9MICR</name>
<evidence type="ECO:0000313" key="2">
    <source>
        <dbReference type="Proteomes" id="UP000029725"/>
    </source>
</evidence>